<reference evidence="7 8" key="1">
    <citation type="journal article" date="2016" name="Int. J. Syst. Evol. Microbiol.">
        <title>Chitinibacter fontanus sp. nov., isolated from a spring.</title>
        <authorList>
            <person name="Sheu S.Y."/>
            <person name="Li Y.S."/>
            <person name="Young C.C."/>
            <person name="Chen W.M."/>
        </authorList>
    </citation>
    <scope>NUCLEOTIDE SEQUENCE [LARGE SCALE GENOMIC DNA]</scope>
    <source>
        <strain evidence="7 8">STM-7</strain>
    </source>
</reference>
<sequence>MTYDHRCAGVCFTGSLNTAKQIRRALAEFGADRVLVAETGGVNAMIVDSSAQIDQAIRDILISAFDSAGQRCSALRLLCVQAEIADELLARLKSCLHAIIVGSPSSASTEVGPIIRPKSRQAISLAIDTYLRLGYQIKQSPLTEQCQHGCFIAPTLIEIDQLKVLSEEIFGPVLCAYRYQAKQLDTLLEHLNQQGFGLTLGIHSRIKRNIEHIIANTRIGNYYVNRNQIGAVVEAQPFGGQNKSGTGPKAGGPWAHWRLVCNADPCMPHYQILPSKLELLRQLAHLWPDMDQGVDLEILLEDAARRSPIDQIIKLPAVSGETNELRYRGRGKVACFGPSDWDLIQQVGIAILTGNQAVITQPDLFRLWQKYLGPHDLIFSEKPLQLGVQAVLSHSLDADRIEKLLAQQDGAIIPLIQPFEDGKWPLFRLVAEYTVTTNTSATGGDVALLTQGAQ</sequence>
<keyword evidence="8" id="KW-1185">Reference proteome</keyword>
<name>A0A7D5VBI6_9NEIS</name>
<evidence type="ECO:0000313" key="8">
    <source>
        <dbReference type="Proteomes" id="UP000510822"/>
    </source>
</evidence>
<dbReference type="PANTHER" id="PTHR42862">
    <property type="entry name" value="DELTA-1-PYRROLINE-5-CARBOXYLATE DEHYDROGENASE 1, ISOFORM A-RELATED"/>
    <property type="match status" value="1"/>
</dbReference>
<dbReference type="GO" id="GO:0010133">
    <property type="term" value="P:L-proline catabolic process to L-glutamate"/>
    <property type="evidence" value="ECO:0007669"/>
    <property type="project" value="TreeGrafter"/>
</dbReference>
<dbReference type="GO" id="GO:0009898">
    <property type="term" value="C:cytoplasmic side of plasma membrane"/>
    <property type="evidence" value="ECO:0007669"/>
    <property type="project" value="TreeGrafter"/>
</dbReference>
<dbReference type="FunFam" id="3.40.309.10:FF:000005">
    <property type="entry name" value="1-pyrroline-5-carboxylate dehydrogenase 1"/>
    <property type="match status" value="1"/>
</dbReference>
<dbReference type="InterPro" id="IPR015590">
    <property type="entry name" value="Aldehyde_DH_dom"/>
</dbReference>
<comment type="pathway">
    <text evidence="1">Amino-acid degradation; L-proline degradation into L-glutamate; L-glutamate from L-proline: step 2/2.</text>
</comment>
<evidence type="ECO:0000313" key="7">
    <source>
        <dbReference type="EMBL" id="QLI82734.1"/>
    </source>
</evidence>
<comment type="catalytic activity">
    <reaction evidence="5">
        <text>L-glutamate 5-semialdehyde + NAD(+) + H2O = L-glutamate + NADH + 2 H(+)</text>
        <dbReference type="Rhea" id="RHEA:30235"/>
        <dbReference type="ChEBI" id="CHEBI:15377"/>
        <dbReference type="ChEBI" id="CHEBI:15378"/>
        <dbReference type="ChEBI" id="CHEBI:29985"/>
        <dbReference type="ChEBI" id="CHEBI:57540"/>
        <dbReference type="ChEBI" id="CHEBI:57945"/>
        <dbReference type="ChEBI" id="CHEBI:58066"/>
        <dbReference type="EC" id="1.2.1.88"/>
    </reaction>
</comment>
<evidence type="ECO:0000256" key="4">
    <source>
        <dbReference type="ARBA" id="ARBA00023027"/>
    </source>
</evidence>
<evidence type="ECO:0000256" key="5">
    <source>
        <dbReference type="ARBA" id="ARBA00048142"/>
    </source>
</evidence>
<accession>A0A7D5VBI6</accession>
<dbReference type="Proteomes" id="UP000510822">
    <property type="component" value="Chromosome"/>
</dbReference>
<feature type="domain" description="Aldehyde dehydrogenase" evidence="6">
    <location>
        <begin position="2"/>
        <end position="255"/>
    </location>
</feature>
<dbReference type="InterPro" id="IPR016163">
    <property type="entry name" value="Ald_DH_C"/>
</dbReference>
<dbReference type="AlphaFoldDB" id="A0A7D5VBI6"/>
<dbReference type="SUPFAM" id="SSF53720">
    <property type="entry name" value="ALDH-like"/>
    <property type="match status" value="1"/>
</dbReference>
<keyword evidence="3" id="KW-0560">Oxidoreductase</keyword>
<dbReference type="InterPro" id="IPR050485">
    <property type="entry name" value="Proline_metab_enzyme"/>
</dbReference>
<evidence type="ECO:0000256" key="3">
    <source>
        <dbReference type="ARBA" id="ARBA00023002"/>
    </source>
</evidence>
<dbReference type="EC" id="1.2.1.88" evidence="2"/>
<protein>
    <recommendedName>
        <fullName evidence="2">L-glutamate gamma-semialdehyde dehydrogenase</fullName>
        <ecNumber evidence="2">1.2.1.88</ecNumber>
    </recommendedName>
</protein>
<evidence type="ECO:0000259" key="6">
    <source>
        <dbReference type="Pfam" id="PF00171"/>
    </source>
</evidence>
<dbReference type="PANTHER" id="PTHR42862:SF1">
    <property type="entry name" value="DELTA-1-PYRROLINE-5-CARBOXYLATE DEHYDROGENASE 2, ISOFORM A-RELATED"/>
    <property type="match status" value="1"/>
</dbReference>
<dbReference type="GO" id="GO:0004657">
    <property type="term" value="F:proline dehydrogenase activity"/>
    <property type="evidence" value="ECO:0007669"/>
    <property type="project" value="UniProtKB-ARBA"/>
</dbReference>
<dbReference type="InterPro" id="IPR016161">
    <property type="entry name" value="Ald_DH/histidinol_DH"/>
</dbReference>
<dbReference type="InterPro" id="IPR016160">
    <property type="entry name" value="Ald_DH_CS_CYS"/>
</dbReference>
<organism evidence="7 8">
    <name type="scientific">Chitinibacter fontanus</name>
    <dbReference type="NCBI Taxonomy" id="1737446"/>
    <lineage>
        <taxon>Bacteria</taxon>
        <taxon>Pseudomonadati</taxon>
        <taxon>Pseudomonadota</taxon>
        <taxon>Betaproteobacteria</taxon>
        <taxon>Neisseriales</taxon>
        <taxon>Chitinibacteraceae</taxon>
        <taxon>Chitinibacter</taxon>
    </lineage>
</organism>
<evidence type="ECO:0000256" key="2">
    <source>
        <dbReference type="ARBA" id="ARBA00012884"/>
    </source>
</evidence>
<keyword evidence="4" id="KW-0520">NAD</keyword>
<dbReference type="Pfam" id="PF00171">
    <property type="entry name" value="Aldedh"/>
    <property type="match status" value="1"/>
</dbReference>
<dbReference type="Gene3D" id="3.40.605.10">
    <property type="entry name" value="Aldehyde Dehydrogenase, Chain A, domain 1"/>
    <property type="match status" value="1"/>
</dbReference>
<evidence type="ECO:0000256" key="1">
    <source>
        <dbReference type="ARBA" id="ARBA00004786"/>
    </source>
</evidence>
<dbReference type="KEGG" id="cfon:HZU75_15075"/>
<proteinExistence type="predicted"/>
<dbReference type="PROSITE" id="PS00070">
    <property type="entry name" value="ALDEHYDE_DEHYDR_CYS"/>
    <property type="match status" value="1"/>
</dbReference>
<dbReference type="Gene3D" id="3.40.309.10">
    <property type="entry name" value="Aldehyde Dehydrogenase, Chain A, domain 2"/>
    <property type="match status" value="1"/>
</dbReference>
<dbReference type="InterPro" id="IPR016162">
    <property type="entry name" value="Ald_DH_N"/>
</dbReference>
<dbReference type="GO" id="GO:0003842">
    <property type="term" value="F:L-glutamate gamma-semialdehyde dehydrogenase activity"/>
    <property type="evidence" value="ECO:0007669"/>
    <property type="project" value="UniProtKB-EC"/>
</dbReference>
<gene>
    <name evidence="7" type="ORF">HZU75_15075</name>
</gene>
<dbReference type="EMBL" id="CP058952">
    <property type="protein sequence ID" value="QLI82734.1"/>
    <property type="molecule type" value="Genomic_DNA"/>
</dbReference>